<gene>
    <name evidence="2" type="ORF">BG011_000195</name>
</gene>
<organism evidence="2 3">
    <name type="scientific">Mortierella polycephala</name>
    <dbReference type="NCBI Taxonomy" id="41804"/>
    <lineage>
        <taxon>Eukaryota</taxon>
        <taxon>Fungi</taxon>
        <taxon>Fungi incertae sedis</taxon>
        <taxon>Mucoromycota</taxon>
        <taxon>Mortierellomycotina</taxon>
        <taxon>Mortierellomycetes</taxon>
        <taxon>Mortierellales</taxon>
        <taxon>Mortierellaceae</taxon>
        <taxon>Mortierella</taxon>
    </lineage>
</organism>
<feature type="compositionally biased region" description="Basic and acidic residues" evidence="1">
    <location>
        <begin position="605"/>
        <end position="627"/>
    </location>
</feature>
<feature type="region of interest" description="Disordered" evidence="1">
    <location>
        <begin position="1231"/>
        <end position="1339"/>
    </location>
</feature>
<evidence type="ECO:0000256" key="1">
    <source>
        <dbReference type="SAM" id="MobiDB-lite"/>
    </source>
</evidence>
<dbReference type="OrthoDB" id="2445249at2759"/>
<feature type="compositionally biased region" description="Basic and acidic residues" evidence="1">
    <location>
        <begin position="234"/>
        <end position="245"/>
    </location>
</feature>
<feature type="compositionally biased region" description="Basic residues" evidence="1">
    <location>
        <begin position="1236"/>
        <end position="1253"/>
    </location>
</feature>
<feature type="compositionally biased region" description="Basic and acidic residues" evidence="1">
    <location>
        <begin position="719"/>
        <end position="728"/>
    </location>
</feature>
<feature type="compositionally biased region" description="Basic and acidic residues" evidence="1">
    <location>
        <begin position="484"/>
        <end position="594"/>
    </location>
</feature>
<sequence length="1355" mass="145842">MKPFRSSARGGSALKGKSNSTNKVSAPLPVNLPSRRLEKGHDISLVSPGSSWGSPSAVSTAVLGSTSSASSSPATEGTSPLLSSTSVAASTAQGGGGDSPQPDTSAGSPFQKAALPRAWGVVAQTPEQHLDEYPTAAEAAKKTQEHHDHLGSGGHSSANNNSNNTGNSSTKRTPSSSATSGEPMAKTVSTLSSGGDNWDEVDEDESEDFLNAAAIEFADGSVVVAAAVSTPPESQKDADSSEHLESTATISSITEERIIDRGDVDFNRSMPSRTTGPTLYHPHQESGYRNPSHERSLWQGGPHDRRPSADRPPYTNQRRESIGNREHYPSGPRRDSLGQREPFSGPRRNSAGYRENYERRDSYNRPGNYSRDREPHYHRDGDYTMDRRPSHDRPPYTSDRFPDRHQRDFQLLTRPRESSHERLGPHDTVPMSHRGSQHSSPMSPTARGPHDSAPLKSMDNRAPSYAHLIPAGAVEYDRPAQVTEDQREAMRQAADEARKRREEEEKRFEEGRARARARADELARQAEAKAKEEEAKKAEQMAKETEAEAEATRQKLEKETEASQHQDLPDSVKEFGNPRDRPHVRLLTEDDKKTAIAAWQALPDRLAREDTEKATRLKAKREEEQRAKLAGGDSTTSAPAAGPRRKGQPSPPKNVPESTGKAEVSVKKEEKTTKDKSTTASGHPAAHPEVCVEQLDKVMHRIEESLHARGTSVQALETNMRKPADAPETKASVDPTAAPSSDSVGEETPKSNSPVAEKMTQKERSRNAKASRAERDYAESWRKKERKAALLEDKAPGAAYEDKESGSESLKPTAQPANGRTPRSRVSNIGKGSYPAKLNGVNGVVKLSDISKIHARLSRQSAGDLELDPPGPNQPEANTDKSTCPPPSKASAKTATEGAGLKSQGAKRNSLLTSTVATIFPSDVEKAAKNRGRMSFMVESEIETESAPPAAAASTENEIVPQAIETTAATSQWGDGKLTLSQLTPLLNKMDMPSNDDAKKAWDSTAATEHPQEAEIIANATSTSSNIAPEAAMASEMYMVNASAPGVNPMNQQRMWNARSGADPTSQVGTTMTPTGVVMAGPPGGASGGRPVQPFPMVVSPFYHPQGYPVNGPHVYYMYPPRGPMPPPMAQFPSGVMPPHGSMAMAPKENGIMATPDQANQATGLHSTDSADLKADGVNMSTMNLSSNSSNSNGALPLGPHYWLPRFSAAGDAPPQQAPVTQIAATINRAPPSRPFVHHHPQTRPLSHHHHAYHPQQHSRIPSSNSGSVSLDSNFQDSSASPTSADGWSNASVASGGTNTTSSTTGRANGGNAYHGHHQPQHHQQSHRGGYNRDFRPRGGVHHVANQQKMSGFQF</sequence>
<reference evidence="2" key="1">
    <citation type="journal article" date="2020" name="Fungal Divers.">
        <title>Resolving the Mortierellaceae phylogeny through synthesis of multi-gene phylogenetics and phylogenomics.</title>
        <authorList>
            <person name="Vandepol N."/>
            <person name="Liber J."/>
            <person name="Desiro A."/>
            <person name="Na H."/>
            <person name="Kennedy M."/>
            <person name="Barry K."/>
            <person name="Grigoriev I.V."/>
            <person name="Miller A.N."/>
            <person name="O'Donnell K."/>
            <person name="Stajich J.E."/>
            <person name="Bonito G."/>
        </authorList>
    </citation>
    <scope>NUCLEOTIDE SEQUENCE</scope>
    <source>
        <strain evidence="2">KOD948</strain>
    </source>
</reference>
<feature type="compositionally biased region" description="Polar residues" evidence="1">
    <location>
        <begin position="170"/>
        <end position="180"/>
    </location>
</feature>
<evidence type="ECO:0000313" key="2">
    <source>
        <dbReference type="EMBL" id="KAG0262221.1"/>
    </source>
</evidence>
<feature type="compositionally biased region" description="Basic and acidic residues" evidence="1">
    <location>
        <begin position="282"/>
        <end position="309"/>
    </location>
</feature>
<proteinExistence type="predicted"/>
<feature type="compositionally biased region" description="Basic and acidic residues" evidence="1">
    <location>
        <begin position="139"/>
        <end position="150"/>
    </location>
</feature>
<feature type="compositionally biased region" description="Polar residues" evidence="1">
    <location>
        <begin position="807"/>
        <end position="818"/>
    </location>
</feature>
<feature type="compositionally biased region" description="Basic and acidic residues" evidence="1">
    <location>
        <begin position="694"/>
        <end position="707"/>
    </location>
</feature>
<feature type="compositionally biased region" description="Polar residues" evidence="1">
    <location>
        <begin position="1274"/>
        <end position="1290"/>
    </location>
</feature>
<feature type="compositionally biased region" description="Basic and acidic residues" evidence="1">
    <location>
        <begin position="664"/>
        <end position="677"/>
    </location>
</feature>
<feature type="region of interest" description="Disordered" evidence="1">
    <location>
        <begin position="860"/>
        <end position="907"/>
    </location>
</feature>
<feature type="compositionally biased region" description="Acidic residues" evidence="1">
    <location>
        <begin position="197"/>
        <end position="208"/>
    </location>
</feature>
<feature type="compositionally biased region" description="Basic and acidic residues" evidence="1">
    <location>
        <begin position="759"/>
        <end position="806"/>
    </location>
</feature>
<keyword evidence="3" id="KW-1185">Reference proteome</keyword>
<dbReference type="Proteomes" id="UP000726737">
    <property type="component" value="Unassembled WGS sequence"/>
</dbReference>
<feature type="compositionally biased region" description="Basic and acidic residues" evidence="1">
    <location>
        <begin position="317"/>
        <end position="338"/>
    </location>
</feature>
<feature type="compositionally biased region" description="Basic residues" evidence="1">
    <location>
        <begin position="1315"/>
        <end position="1326"/>
    </location>
</feature>
<feature type="compositionally biased region" description="Basic and acidic residues" evidence="1">
    <location>
        <begin position="370"/>
        <end position="425"/>
    </location>
</feature>
<feature type="compositionally biased region" description="Low complexity" evidence="1">
    <location>
        <begin position="56"/>
        <end position="92"/>
    </location>
</feature>
<feature type="compositionally biased region" description="Basic and acidic residues" evidence="1">
    <location>
        <begin position="254"/>
        <end position="266"/>
    </location>
</feature>
<evidence type="ECO:0000313" key="3">
    <source>
        <dbReference type="Proteomes" id="UP000726737"/>
    </source>
</evidence>
<name>A0A9P6U7B5_9FUNG</name>
<feature type="region of interest" description="Disordered" evidence="1">
    <location>
        <begin position="226"/>
        <end position="841"/>
    </location>
</feature>
<protein>
    <submittedName>
        <fullName evidence="2">Uncharacterized protein</fullName>
    </submittedName>
</protein>
<feature type="region of interest" description="Disordered" evidence="1">
    <location>
        <begin position="1"/>
        <end position="211"/>
    </location>
</feature>
<feature type="compositionally biased region" description="Low complexity" evidence="1">
    <location>
        <begin position="155"/>
        <end position="169"/>
    </location>
</feature>
<accession>A0A9P6U7B5</accession>
<feature type="compositionally biased region" description="Low complexity" evidence="1">
    <location>
        <begin position="1291"/>
        <end position="1312"/>
    </location>
</feature>
<comment type="caution">
    <text evidence="2">The sequence shown here is derived from an EMBL/GenBank/DDBJ whole genome shotgun (WGS) entry which is preliminary data.</text>
</comment>
<feature type="compositionally biased region" description="Low complexity" evidence="1">
    <location>
        <begin position="1254"/>
        <end position="1273"/>
    </location>
</feature>
<dbReference type="EMBL" id="JAAAJA010000103">
    <property type="protein sequence ID" value="KAG0262221.1"/>
    <property type="molecule type" value="Genomic_DNA"/>
</dbReference>